<organism evidence="1 2">
    <name type="scientific">Ficus carica</name>
    <name type="common">Common fig</name>
    <dbReference type="NCBI Taxonomy" id="3494"/>
    <lineage>
        <taxon>Eukaryota</taxon>
        <taxon>Viridiplantae</taxon>
        <taxon>Streptophyta</taxon>
        <taxon>Embryophyta</taxon>
        <taxon>Tracheophyta</taxon>
        <taxon>Spermatophyta</taxon>
        <taxon>Magnoliopsida</taxon>
        <taxon>eudicotyledons</taxon>
        <taxon>Gunneridae</taxon>
        <taxon>Pentapetalae</taxon>
        <taxon>rosids</taxon>
        <taxon>fabids</taxon>
        <taxon>Rosales</taxon>
        <taxon>Moraceae</taxon>
        <taxon>Ficeae</taxon>
        <taxon>Ficus</taxon>
    </lineage>
</organism>
<gene>
    <name evidence="1" type="ORF">TIFTF001_017203</name>
</gene>
<dbReference type="EMBL" id="BTGU01000027">
    <property type="protein sequence ID" value="GMN48014.1"/>
    <property type="molecule type" value="Genomic_DNA"/>
</dbReference>
<name>A0AA88A1Q6_FICCA</name>
<dbReference type="AlphaFoldDB" id="A0AA88A1Q6"/>
<dbReference type="Proteomes" id="UP001187192">
    <property type="component" value="Unassembled WGS sequence"/>
</dbReference>
<comment type="caution">
    <text evidence="1">The sequence shown here is derived from an EMBL/GenBank/DDBJ whole genome shotgun (WGS) entry which is preliminary data.</text>
</comment>
<evidence type="ECO:0000313" key="2">
    <source>
        <dbReference type="Proteomes" id="UP001187192"/>
    </source>
</evidence>
<accession>A0AA88A1Q6</accession>
<evidence type="ECO:0000313" key="1">
    <source>
        <dbReference type="EMBL" id="GMN48014.1"/>
    </source>
</evidence>
<reference evidence="1" key="1">
    <citation type="submission" date="2023-07" db="EMBL/GenBank/DDBJ databases">
        <title>draft genome sequence of fig (Ficus carica).</title>
        <authorList>
            <person name="Takahashi T."/>
            <person name="Nishimura K."/>
        </authorList>
    </citation>
    <scope>NUCLEOTIDE SEQUENCE</scope>
</reference>
<proteinExistence type="predicted"/>
<keyword evidence="2" id="KW-1185">Reference proteome</keyword>
<protein>
    <submittedName>
        <fullName evidence="1">Uncharacterized protein</fullName>
    </submittedName>
</protein>
<sequence length="112" mass="12928">MEQPKDLVTETEKMEHWDRWRFQADDGTISSNFMRFPPRARDSFGHKDRCFMASHRDILRFVSFHCDLLQIAISTARSVATSPGIAISSTRSDTTSRLKIATPARFWFMSPS</sequence>